<proteinExistence type="predicted"/>
<dbReference type="OrthoDB" id="769821at2759"/>
<evidence type="ECO:0008006" key="4">
    <source>
        <dbReference type="Google" id="ProtNLM"/>
    </source>
</evidence>
<feature type="compositionally biased region" description="Polar residues" evidence="1">
    <location>
        <begin position="1"/>
        <end position="16"/>
    </location>
</feature>
<gene>
    <name evidence="2" type="ORF">MUK42_28012</name>
</gene>
<reference evidence="2" key="1">
    <citation type="submission" date="2022-05" db="EMBL/GenBank/DDBJ databases">
        <title>The Musa troglodytarum L. genome provides insights into the mechanism of non-climacteric behaviour and enrichment of carotenoids.</title>
        <authorList>
            <person name="Wang J."/>
        </authorList>
    </citation>
    <scope>NUCLEOTIDE SEQUENCE</scope>
    <source>
        <tissue evidence="2">Leaf</tissue>
    </source>
</reference>
<dbReference type="Proteomes" id="UP001055439">
    <property type="component" value="Chromosome 2"/>
</dbReference>
<dbReference type="AlphaFoldDB" id="A0A9E7JPF9"/>
<name>A0A9E7JPF9_9LILI</name>
<evidence type="ECO:0000313" key="3">
    <source>
        <dbReference type="Proteomes" id="UP001055439"/>
    </source>
</evidence>
<dbReference type="PANTHER" id="PTHR33130:SF86">
    <property type="entry name" value="OS01G0132500 PROTEIN"/>
    <property type="match status" value="1"/>
</dbReference>
<keyword evidence="3" id="KW-1185">Reference proteome</keyword>
<evidence type="ECO:0000313" key="2">
    <source>
        <dbReference type="EMBL" id="URD88635.1"/>
    </source>
</evidence>
<dbReference type="PANTHER" id="PTHR33130">
    <property type="entry name" value="PUTATIVE (DUF1639)-RELATED"/>
    <property type="match status" value="1"/>
</dbReference>
<dbReference type="Pfam" id="PF07797">
    <property type="entry name" value="DUF1639"/>
    <property type="match status" value="1"/>
</dbReference>
<organism evidence="2 3">
    <name type="scientific">Musa troglodytarum</name>
    <name type="common">fe'i banana</name>
    <dbReference type="NCBI Taxonomy" id="320322"/>
    <lineage>
        <taxon>Eukaryota</taxon>
        <taxon>Viridiplantae</taxon>
        <taxon>Streptophyta</taxon>
        <taxon>Embryophyta</taxon>
        <taxon>Tracheophyta</taxon>
        <taxon>Spermatophyta</taxon>
        <taxon>Magnoliopsida</taxon>
        <taxon>Liliopsida</taxon>
        <taxon>Zingiberales</taxon>
        <taxon>Musaceae</taxon>
        <taxon>Musa</taxon>
    </lineage>
</organism>
<dbReference type="EMBL" id="CP097504">
    <property type="protein sequence ID" value="URD88635.1"/>
    <property type="molecule type" value="Genomic_DNA"/>
</dbReference>
<sequence length="206" mass="23087">MISAETASRPQDSATASAPPPCSLYKTWRSQRLLPFVNASGKDKTAVAEAEGASMRNPACGDDAGFDQVREKLLVHLREAADRMKLVVPTPPPPPQQSTKDGRPWNLRARRGRPRVPTEIEQHLWGSPSPAVERRAARARPAESDRPRFSISLSREEIEEDIYAVTGCRARRRPRKRPRVVQKQLDCLFPGAWLSEVTVDSYRVPE</sequence>
<feature type="region of interest" description="Disordered" evidence="1">
    <location>
        <begin position="1"/>
        <end position="22"/>
    </location>
</feature>
<feature type="region of interest" description="Disordered" evidence="1">
    <location>
        <begin position="84"/>
        <end position="147"/>
    </location>
</feature>
<protein>
    <recommendedName>
        <fullName evidence="4">DUF1639 family protein</fullName>
    </recommendedName>
</protein>
<evidence type="ECO:0000256" key="1">
    <source>
        <dbReference type="SAM" id="MobiDB-lite"/>
    </source>
</evidence>
<dbReference type="InterPro" id="IPR012438">
    <property type="entry name" value="DUF1639"/>
</dbReference>
<accession>A0A9E7JPF9</accession>
<feature type="compositionally biased region" description="Basic and acidic residues" evidence="1">
    <location>
        <begin position="132"/>
        <end position="147"/>
    </location>
</feature>